<feature type="domain" description="Enoyl reductase (ER)" evidence="3">
    <location>
        <begin position="10"/>
        <end position="309"/>
    </location>
</feature>
<keyword evidence="1" id="KW-0521">NADP</keyword>
<dbReference type="InterPro" id="IPR036291">
    <property type="entry name" value="NAD(P)-bd_dom_sf"/>
</dbReference>
<dbReference type="InterPro" id="IPR020843">
    <property type="entry name" value="ER"/>
</dbReference>
<dbReference type="GO" id="GO:0016651">
    <property type="term" value="F:oxidoreductase activity, acting on NAD(P)H"/>
    <property type="evidence" value="ECO:0007669"/>
    <property type="project" value="TreeGrafter"/>
</dbReference>
<dbReference type="Gene3D" id="3.90.180.10">
    <property type="entry name" value="Medium-chain alcohol dehydrogenases, catalytic domain"/>
    <property type="match status" value="1"/>
</dbReference>
<dbReference type="Proteomes" id="UP000199477">
    <property type="component" value="Unassembled WGS sequence"/>
</dbReference>
<dbReference type="InterPro" id="IPR013154">
    <property type="entry name" value="ADH-like_N"/>
</dbReference>
<dbReference type="Pfam" id="PF08240">
    <property type="entry name" value="ADH_N"/>
    <property type="match status" value="1"/>
</dbReference>
<reference evidence="5" key="1">
    <citation type="submission" date="2016-10" db="EMBL/GenBank/DDBJ databases">
        <authorList>
            <person name="Varghese N."/>
            <person name="Submissions S."/>
        </authorList>
    </citation>
    <scope>NUCLEOTIDE SEQUENCE [LARGE SCALE GENOMIC DNA]</scope>
    <source>
        <strain evidence="5">UNC178MFTsu3.1</strain>
    </source>
</reference>
<dbReference type="Pfam" id="PF13602">
    <property type="entry name" value="ADH_zinc_N_2"/>
    <property type="match status" value="1"/>
</dbReference>
<dbReference type="Gene3D" id="3.40.50.720">
    <property type="entry name" value="NAD(P)-binding Rossmann-like Domain"/>
    <property type="match status" value="1"/>
</dbReference>
<keyword evidence="5" id="KW-1185">Reference proteome</keyword>
<evidence type="ECO:0000256" key="1">
    <source>
        <dbReference type="ARBA" id="ARBA00022857"/>
    </source>
</evidence>
<organism evidence="4 5">
    <name type="scientific">Dyella marensis</name>
    <dbReference type="NCBI Taxonomy" id="500610"/>
    <lineage>
        <taxon>Bacteria</taxon>
        <taxon>Pseudomonadati</taxon>
        <taxon>Pseudomonadota</taxon>
        <taxon>Gammaproteobacteria</taxon>
        <taxon>Lysobacterales</taxon>
        <taxon>Rhodanobacteraceae</taxon>
        <taxon>Dyella</taxon>
    </lineage>
</organism>
<sequence>MKAIGLTQFGGPEVLHLLDLPAPQARPGEIRIRVSAATVNPVDTMVRRGLAFVSDAAPPYVPGMEAAGVVDQIGEGTDTDLRIGDRVIAIAVVSGTHGAYAEQLVVPAESVVRAPVGATDIEAATLPMNGLTARMALDLLELPVGATVAITGAAGAVGGYAVQLAKADGLRVIADAALKDVQLVNDLGADVVLPRGESFPELVRKEVPDGVDGLVDTAGIAQSVARAVRDGGRVATSAPGAALATERGIVTERTFVPNYARHRVALDQLRQLAEQGRLTLRVARTLPVEQAIEAHRLLEIGGLPGRIVLTF</sequence>
<keyword evidence="2" id="KW-0560">Oxidoreductase</keyword>
<dbReference type="PANTHER" id="PTHR48106:SF18">
    <property type="entry name" value="QUINONE OXIDOREDUCTASE PIG3"/>
    <property type="match status" value="1"/>
</dbReference>
<dbReference type="RefSeq" id="WP_026635708.1">
    <property type="nucleotide sequence ID" value="NZ_FONH01000020.1"/>
</dbReference>
<dbReference type="PANTHER" id="PTHR48106">
    <property type="entry name" value="QUINONE OXIDOREDUCTASE PIG3-RELATED"/>
    <property type="match status" value="1"/>
</dbReference>
<dbReference type="GO" id="GO:0070402">
    <property type="term" value="F:NADPH binding"/>
    <property type="evidence" value="ECO:0007669"/>
    <property type="project" value="TreeGrafter"/>
</dbReference>
<dbReference type="EMBL" id="FONH01000020">
    <property type="protein sequence ID" value="SFF47949.1"/>
    <property type="molecule type" value="Genomic_DNA"/>
</dbReference>
<dbReference type="SMART" id="SM00829">
    <property type="entry name" value="PKS_ER"/>
    <property type="match status" value="1"/>
</dbReference>
<proteinExistence type="predicted"/>
<name>A0A1I2J0G3_9GAMM</name>
<evidence type="ECO:0000313" key="4">
    <source>
        <dbReference type="EMBL" id="SFF47949.1"/>
    </source>
</evidence>
<evidence type="ECO:0000256" key="2">
    <source>
        <dbReference type="ARBA" id="ARBA00023002"/>
    </source>
</evidence>
<gene>
    <name evidence="4" type="ORF">SAMN02799615_03761</name>
</gene>
<evidence type="ECO:0000259" key="3">
    <source>
        <dbReference type="SMART" id="SM00829"/>
    </source>
</evidence>
<dbReference type="InterPro" id="IPR011032">
    <property type="entry name" value="GroES-like_sf"/>
</dbReference>
<dbReference type="STRING" id="500610.SAMN02799615_03761"/>
<dbReference type="SUPFAM" id="SSF51735">
    <property type="entry name" value="NAD(P)-binding Rossmann-fold domains"/>
    <property type="match status" value="1"/>
</dbReference>
<dbReference type="AlphaFoldDB" id="A0A1I2J0G3"/>
<evidence type="ECO:0000313" key="5">
    <source>
        <dbReference type="Proteomes" id="UP000199477"/>
    </source>
</evidence>
<dbReference type="SUPFAM" id="SSF50129">
    <property type="entry name" value="GroES-like"/>
    <property type="match status" value="1"/>
</dbReference>
<dbReference type="CDD" id="cd05289">
    <property type="entry name" value="MDR_like_2"/>
    <property type="match status" value="1"/>
</dbReference>
<accession>A0A1I2J0G3</accession>
<protein>
    <submittedName>
        <fullName evidence="4">NADPH:quinone reductase</fullName>
    </submittedName>
</protein>